<dbReference type="AlphaFoldDB" id="A0A401TMA8"/>
<evidence type="ECO:0000256" key="12">
    <source>
        <dbReference type="SAM" id="MobiDB-lite"/>
    </source>
</evidence>
<dbReference type="PANTHER" id="PTHR12137">
    <property type="entry name" value="CARBOHYDRATE SULFOTRANSFERASE"/>
    <property type="match status" value="1"/>
</dbReference>
<evidence type="ECO:0000256" key="1">
    <source>
        <dbReference type="ARBA" id="ARBA00004323"/>
    </source>
</evidence>
<keyword evidence="5 11" id="KW-0735">Signal-anchor</keyword>
<dbReference type="OrthoDB" id="2019940at2759"/>
<evidence type="ECO:0000256" key="6">
    <source>
        <dbReference type="ARBA" id="ARBA00022989"/>
    </source>
</evidence>
<comment type="similarity">
    <text evidence="2 11">Belongs to the sulfotransferase 2 family.</text>
</comment>
<keyword evidence="7 11" id="KW-0333">Golgi apparatus</keyword>
<dbReference type="OMA" id="RHHVKHL"/>
<evidence type="ECO:0000256" key="7">
    <source>
        <dbReference type="ARBA" id="ARBA00023034"/>
    </source>
</evidence>
<feature type="region of interest" description="Disordered" evidence="12">
    <location>
        <begin position="1"/>
        <end position="130"/>
    </location>
</feature>
<reference evidence="13 14" key="1">
    <citation type="journal article" date="2018" name="Nat. Ecol. Evol.">
        <title>Shark genomes provide insights into elasmobranch evolution and the origin of vertebrates.</title>
        <authorList>
            <person name="Hara Y"/>
            <person name="Yamaguchi K"/>
            <person name="Onimaru K"/>
            <person name="Kadota M"/>
            <person name="Koyanagi M"/>
            <person name="Keeley SD"/>
            <person name="Tatsumi K"/>
            <person name="Tanaka K"/>
            <person name="Motone F"/>
            <person name="Kageyama Y"/>
            <person name="Nozu R"/>
            <person name="Adachi N"/>
            <person name="Nishimura O"/>
            <person name="Nakagawa R"/>
            <person name="Tanegashima C"/>
            <person name="Kiyatake I"/>
            <person name="Matsumoto R"/>
            <person name="Murakumo K"/>
            <person name="Nishida K"/>
            <person name="Terakita A"/>
            <person name="Kuratani S"/>
            <person name="Sato K"/>
            <person name="Hyodo S Kuraku.S."/>
        </authorList>
    </citation>
    <scope>NUCLEOTIDE SEQUENCE [LARGE SCALE GENOMIC DNA]</scope>
</reference>
<dbReference type="PANTHER" id="PTHR12137:SF7">
    <property type="entry name" value="CARBOHYDRATE SULFOTRANSFERASE 8"/>
    <property type="match status" value="1"/>
</dbReference>
<dbReference type="GO" id="GO:0008146">
    <property type="term" value="F:sulfotransferase activity"/>
    <property type="evidence" value="ECO:0007669"/>
    <property type="project" value="InterPro"/>
</dbReference>
<evidence type="ECO:0000256" key="10">
    <source>
        <dbReference type="ARBA" id="ARBA00023277"/>
    </source>
</evidence>
<gene>
    <name evidence="13" type="ORF">chiPu_0027673</name>
</gene>
<dbReference type="Pfam" id="PF03567">
    <property type="entry name" value="Sulfotransfer_2"/>
    <property type="match status" value="1"/>
</dbReference>
<evidence type="ECO:0000313" key="13">
    <source>
        <dbReference type="EMBL" id="GCC43764.1"/>
    </source>
</evidence>
<keyword evidence="6" id="KW-1133">Transmembrane helix</keyword>
<dbReference type="GO" id="GO:0000139">
    <property type="term" value="C:Golgi membrane"/>
    <property type="evidence" value="ECO:0007669"/>
    <property type="project" value="UniProtKB-SubCell"/>
</dbReference>
<accession>A0A401TMA8</accession>
<dbReference type="EC" id="2.8.2.-" evidence="11"/>
<dbReference type="GO" id="GO:0030166">
    <property type="term" value="P:proteoglycan biosynthetic process"/>
    <property type="evidence" value="ECO:0007669"/>
    <property type="project" value="TreeGrafter"/>
</dbReference>
<evidence type="ECO:0000256" key="5">
    <source>
        <dbReference type="ARBA" id="ARBA00022968"/>
    </source>
</evidence>
<evidence type="ECO:0000256" key="2">
    <source>
        <dbReference type="ARBA" id="ARBA00006339"/>
    </source>
</evidence>
<evidence type="ECO:0000256" key="4">
    <source>
        <dbReference type="ARBA" id="ARBA00022692"/>
    </source>
</evidence>
<feature type="compositionally biased region" description="Basic and acidic residues" evidence="12">
    <location>
        <begin position="38"/>
        <end position="91"/>
    </location>
</feature>
<protein>
    <recommendedName>
        <fullName evidence="11">Carbohydrate sulfotransferase</fullName>
        <ecNumber evidence="11">2.8.2.-</ecNumber>
    </recommendedName>
</protein>
<proteinExistence type="inferred from homology"/>
<feature type="non-terminal residue" evidence="13">
    <location>
        <position position="1"/>
    </location>
</feature>
<feature type="compositionally biased region" description="Basic residues" evidence="12">
    <location>
        <begin position="28"/>
        <end position="37"/>
    </location>
</feature>
<dbReference type="STRING" id="137246.A0A401TMA8"/>
<sequence length="374" mass="42546">AEEHSSVELRQEARPRTGAELHQEARPRSRAAHRREARPRSKAEPHREARPRTGAELHRETRPRSRAEPHREARAQAREAAELRRVREVQQARRRRLSEACVRSWAEEEAGPGPGPGPGPGAGAGAGTGALSPQQVSRIWVEDRYRLLYCEVPKAGCSNWKRVLMVLGGQAQTTAQIEHQAAHYSNSLRRLDSFDREGVLLRLRTYTKLLFVREPLERLVSAFRDKFERPNAYYQPLFGSAIIARYRPNATAQAVRTGSGLTFPEFVQYLLDPARPLGMDIHWEPVSHLCSPCRIHYDFIGRFERLESEADSALRLLGAPRNLRFPRGNPSTGPSLSHRYLSQLSPADRSRAFHFYRSDYTLFNYPRPPGTLPD</sequence>
<dbReference type="Proteomes" id="UP000287033">
    <property type="component" value="Unassembled WGS sequence"/>
</dbReference>
<evidence type="ECO:0000256" key="11">
    <source>
        <dbReference type="RuleBase" id="RU364020"/>
    </source>
</evidence>
<evidence type="ECO:0000256" key="9">
    <source>
        <dbReference type="ARBA" id="ARBA00023180"/>
    </source>
</evidence>
<dbReference type="InterPro" id="IPR018011">
    <property type="entry name" value="Carb_sulfotrans_8-10"/>
</dbReference>
<keyword evidence="9 11" id="KW-0325">Glycoprotein</keyword>
<keyword evidence="14" id="KW-1185">Reference proteome</keyword>
<keyword evidence="3 11" id="KW-0808">Transferase</keyword>
<keyword evidence="10 11" id="KW-0119">Carbohydrate metabolism</keyword>
<evidence type="ECO:0000256" key="3">
    <source>
        <dbReference type="ARBA" id="ARBA00022679"/>
    </source>
</evidence>
<organism evidence="13 14">
    <name type="scientific">Chiloscyllium punctatum</name>
    <name type="common">Brownbanded bambooshark</name>
    <name type="synonym">Hemiscyllium punctatum</name>
    <dbReference type="NCBI Taxonomy" id="137246"/>
    <lineage>
        <taxon>Eukaryota</taxon>
        <taxon>Metazoa</taxon>
        <taxon>Chordata</taxon>
        <taxon>Craniata</taxon>
        <taxon>Vertebrata</taxon>
        <taxon>Chondrichthyes</taxon>
        <taxon>Elasmobranchii</taxon>
        <taxon>Galeomorphii</taxon>
        <taxon>Galeoidea</taxon>
        <taxon>Orectolobiformes</taxon>
        <taxon>Hemiscylliidae</taxon>
        <taxon>Chiloscyllium</taxon>
    </lineage>
</organism>
<comment type="subcellular location">
    <subcellularLocation>
        <location evidence="1 11">Golgi apparatus membrane</location>
        <topology evidence="1 11">Single-pass type II membrane protein</topology>
    </subcellularLocation>
</comment>
<dbReference type="InterPro" id="IPR005331">
    <property type="entry name" value="Sulfotransferase"/>
</dbReference>
<dbReference type="EMBL" id="BEZZ01110265">
    <property type="protein sequence ID" value="GCC43764.1"/>
    <property type="molecule type" value="Genomic_DNA"/>
</dbReference>
<dbReference type="GO" id="GO:0016051">
    <property type="term" value="P:carbohydrate biosynthetic process"/>
    <property type="evidence" value="ECO:0007669"/>
    <property type="project" value="InterPro"/>
</dbReference>
<keyword evidence="8" id="KW-0472">Membrane</keyword>
<keyword evidence="4" id="KW-0812">Transmembrane</keyword>
<evidence type="ECO:0000313" key="14">
    <source>
        <dbReference type="Proteomes" id="UP000287033"/>
    </source>
</evidence>
<name>A0A401TMA8_CHIPU</name>
<evidence type="ECO:0000256" key="8">
    <source>
        <dbReference type="ARBA" id="ARBA00023136"/>
    </source>
</evidence>
<feature type="compositionally biased region" description="Basic and acidic residues" evidence="12">
    <location>
        <begin position="1"/>
        <end position="27"/>
    </location>
</feature>
<comment type="caution">
    <text evidence="13">The sequence shown here is derived from an EMBL/GenBank/DDBJ whole genome shotgun (WGS) entry which is preliminary data.</text>
</comment>